<organism evidence="2 3">
    <name type="scientific">Caerostris darwini</name>
    <dbReference type="NCBI Taxonomy" id="1538125"/>
    <lineage>
        <taxon>Eukaryota</taxon>
        <taxon>Metazoa</taxon>
        <taxon>Ecdysozoa</taxon>
        <taxon>Arthropoda</taxon>
        <taxon>Chelicerata</taxon>
        <taxon>Arachnida</taxon>
        <taxon>Araneae</taxon>
        <taxon>Araneomorphae</taxon>
        <taxon>Entelegynae</taxon>
        <taxon>Araneoidea</taxon>
        <taxon>Araneidae</taxon>
        <taxon>Caerostris</taxon>
    </lineage>
</organism>
<evidence type="ECO:0000313" key="3">
    <source>
        <dbReference type="Proteomes" id="UP001054837"/>
    </source>
</evidence>
<name>A0AAV4NAD1_9ARAC</name>
<reference evidence="2 3" key="1">
    <citation type="submission" date="2021-06" db="EMBL/GenBank/DDBJ databases">
        <title>Caerostris darwini draft genome.</title>
        <authorList>
            <person name="Kono N."/>
            <person name="Arakawa K."/>
        </authorList>
    </citation>
    <scope>NUCLEOTIDE SEQUENCE [LARGE SCALE GENOMIC DNA]</scope>
</reference>
<gene>
    <name evidence="2" type="ORF">CDAR_296831</name>
</gene>
<dbReference type="AlphaFoldDB" id="A0AAV4NAD1"/>
<protein>
    <submittedName>
        <fullName evidence="2">Uncharacterized protein</fullName>
    </submittedName>
</protein>
<accession>A0AAV4NAD1</accession>
<feature type="region of interest" description="Disordered" evidence="1">
    <location>
        <begin position="75"/>
        <end position="127"/>
    </location>
</feature>
<keyword evidence="3" id="KW-1185">Reference proteome</keyword>
<evidence type="ECO:0000313" key="2">
    <source>
        <dbReference type="EMBL" id="GIX80444.1"/>
    </source>
</evidence>
<dbReference type="EMBL" id="BPLQ01001296">
    <property type="protein sequence ID" value="GIX80444.1"/>
    <property type="molecule type" value="Genomic_DNA"/>
</dbReference>
<sequence>MENSFIPGYFESESTSLLFKHCKTRGGNIYFHNTRAKKESVPLQSYLNNGRIAKDTLSLCDIVYSFCSTQIPDDSVKVGAPHPSPTTEHPAPSVSLAVLAPPPRSIQNANDHPFRTSRESMQTVHEG</sequence>
<evidence type="ECO:0000256" key="1">
    <source>
        <dbReference type="SAM" id="MobiDB-lite"/>
    </source>
</evidence>
<proteinExistence type="predicted"/>
<dbReference type="Proteomes" id="UP001054837">
    <property type="component" value="Unassembled WGS sequence"/>
</dbReference>
<comment type="caution">
    <text evidence="2">The sequence shown here is derived from an EMBL/GenBank/DDBJ whole genome shotgun (WGS) entry which is preliminary data.</text>
</comment>